<evidence type="ECO:0000256" key="13">
    <source>
        <dbReference type="ARBA" id="ARBA00023136"/>
    </source>
</evidence>
<keyword evidence="7 19" id="KW-1003">Cell membrane</keyword>
<feature type="transmembrane region" description="Helical" evidence="19">
    <location>
        <begin position="216"/>
        <end position="236"/>
    </location>
</feature>
<dbReference type="EMBL" id="PIUM01000027">
    <property type="protein sequence ID" value="PKU22764.1"/>
    <property type="molecule type" value="Genomic_DNA"/>
</dbReference>
<evidence type="ECO:0000256" key="17">
    <source>
        <dbReference type="ARBA" id="ARBA00048623"/>
    </source>
</evidence>
<keyword evidence="9 19" id="KW-0808">Transferase</keyword>
<comment type="cofactor">
    <cofactor evidence="1 19">
        <name>Mg(2+)</name>
        <dbReference type="ChEBI" id="CHEBI:18420"/>
    </cofactor>
</comment>
<evidence type="ECO:0000256" key="15">
    <source>
        <dbReference type="ARBA" id="ARBA00032605"/>
    </source>
</evidence>
<dbReference type="Proteomes" id="UP000233293">
    <property type="component" value="Unassembled WGS sequence"/>
</dbReference>
<evidence type="ECO:0000256" key="12">
    <source>
        <dbReference type="ARBA" id="ARBA00022989"/>
    </source>
</evidence>
<evidence type="ECO:0000256" key="5">
    <source>
        <dbReference type="ARBA" id="ARBA00013200"/>
    </source>
</evidence>
<evidence type="ECO:0000256" key="19">
    <source>
        <dbReference type="HAMAP-Rule" id="MF_00719"/>
    </source>
</evidence>
<evidence type="ECO:0000256" key="7">
    <source>
        <dbReference type="ARBA" id="ARBA00022475"/>
    </source>
</evidence>
<accession>A0A2N3PQU8</accession>
<evidence type="ECO:0000256" key="6">
    <source>
        <dbReference type="ARBA" id="ARBA00015850"/>
    </source>
</evidence>
<sequence>MSDALPPSSADRENEAVRLGPLAAFHMAISFLTRLPLPSPRHVGPGALAKSMHLFPLAGVVVGATGALTYALASLLLPPPLSALLAVAATATVTGAMHEDGLADIADGFGGGVDRERKLAIMKDSRLGSYGAVALLLGLSLKAFALAALASPGWVAGALIAAHALGRAAIPLTMQLLAPARETGLGATVGTPSISTAGIGATLALLIAAAALPAGAAFAACMAALVATLGVAWLAWRQIGGQTGDVLGATEQVAEIAVLLAAVAFR</sequence>
<dbReference type="EC" id="2.7.8.26" evidence="5 19"/>
<evidence type="ECO:0000256" key="4">
    <source>
        <dbReference type="ARBA" id="ARBA00010561"/>
    </source>
</evidence>
<dbReference type="Pfam" id="PF02654">
    <property type="entry name" value="CobS"/>
    <property type="match status" value="1"/>
</dbReference>
<feature type="transmembrane region" description="Helical" evidence="19">
    <location>
        <begin position="54"/>
        <end position="73"/>
    </location>
</feature>
<proteinExistence type="inferred from homology"/>
<comment type="similarity">
    <text evidence="4 19">Belongs to the CobS family.</text>
</comment>
<comment type="caution">
    <text evidence="20">The sequence shown here is derived from an EMBL/GenBank/DDBJ whole genome shotgun (WGS) entry which is preliminary data.</text>
</comment>
<evidence type="ECO:0000256" key="3">
    <source>
        <dbReference type="ARBA" id="ARBA00004663"/>
    </source>
</evidence>
<dbReference type="UniPathway" id="UPA00148">
    <property type="reaction ID" value="UER00238"/>
</dbReference>
<keyword evidence="21" id="KW-1185">Reference proteome</keyword>
<keyword evidence="10 19" id="KW-0812">Transmembrane</keyword>
<dbReference type="GO" id="GO:0005886">
    <property type="term" value="C:plasma membrane"/>
    <property type="evidence" value="ECO:0007669"/>
    <property type="project" value="UniProtKB-SubCell"/>
</dbReference>
<protein>
    <recommendedName>
        <fullName evidence="6 19">Adenosylcobinamide-GDP ribazoletransferase</fullName>
        <ecNumber evidence="5 19">2.7.8.26</ecNumber>
    </recommendedName>
    <alternativeName>
        <fullName evidence="16 19">Cobalamin synthase</fullName>
    </alternativeName>
    <alternativeName>
        <fullName evidence="15 19">Cobalamin-5'-phosphate synthase</fullName>
    </alternativeName>
</protein>
<keyword evidence="13 19" id="KW-0472">Membrane</keyword>
<evidence type="ECO:0000256" key="2">
    <source>
        <dbReference type="ARBA" id="ARBA00004651"/>
    </source>
</evidence>
<gene>
    <name evidence="19 20" type="primary">cobS</name>
    <name evidence="20" type="ORF">CWS72_20025</name>
</gene>
<keyword evidence="11 19" id="KW-0460">Magnesium</keyword>
<comment type="pathway">
    <text evidence="3 19">Cofactor biosynthesis; adenosylcobalamin biosynthesis; adenosylcobalamin from cob(II)yrinate a,c-diamide: step 7/7.</text>
</comment>
<dbReference type="GO" id="GO:0008818">
    <property type="term" value="F:cobalamin 5'-phosphate synthase activity"/>
    <property type="evidence" value="ECO:0007669"/>
    <property type="project" value="UniProtKB-UniRule"/>
</dbReference>
<feature type="transmembrane region" description="Helical" evidence="19">
    <location>
        <begin position="189"/>
        <end position="210"/>
    </location>
</feature>
<evidence type="ECO:0000256" key="18">
    <source>
        <dbReference type="ARBA" id="ARBA00049504"/>
    </source>
</evidence>
<organism evidence="20 21">
    <name type="scientific">Telmatospirillum siberiense</name>
    <dbReference type="NCBI Taxonomy" id="382514"/>
    <lineage>
        <taxon>Bacteria</taxon>
        <taxon>Pseudomonadati</taxon>
        <taxon>Pseudomonadota</taxon>
        <taxon>Alphaproteobacteria</taxon>
        <taxon>Rhodospirillales</taxon>
        <taxon>Rhodospirillaceae</taxon>
        <taxon>Telmatospirillum</taxon>
    </lineage>
</organism>
<dbReference type="GO" id="GO:0009236">
    <property type="term" value="P:cobalamin biosynthetic process"/>
    <property type="evidence" value="ECO:0007669"/>
    <property type="project" value="UniProtKB-UniRule"/>
</dbReference>
<evidence type="ECO:0000256" key="10">
    <source>
        <dbReference type="ARBA" id="ARBA00022692"/>
    </source>
</evidence>
<evidence type="ECO:0000256" key="1">
    <source>
        <dbReference type="ARBA" id="ARBA00001946"/>
    </source>
</evidence>
<comment type="catalytic activity">
    <reaction evidence="17 19">
        <text>alpha-ribazole + adenosylcob(III)inamide-GDP = adenosylcob(III)alamin + GMP + H(+)</text>
        <dbReference type="Rhea" id="RHEA:16049"/>
        <dbReference type="ChEBI" id="CHEBI:10329"/>
        <dbReference type="ChEBI" id="CHEBI:15378"/>
        <dbReference type="ChEBI" id="CHEBI:18408"/>
        <dbReference type="ChEBI" id="CHEBI:58115"/>
        <dbReference type="ChEBI" id="CHEBI:60487"/>
        <dbReference type="EC" id="2.7.8.26"/>
    </reaction>
</comment>
<evidence type="ECO:0000313" key="20">
    <source>
        <dbReference type="EMBL" id="PKU22764.1"/>
    </source>
</evidence>
<comment type="catalytic activity">
    <reaction evidence="18 19">
        <text>alpha-ribazole 5'-phosphate + adenosylcob(III)inamide-GDP = adenosylcob(III)alamin 5'-phosphate + GMP + H(+)</text>
        <dbReference type="Rhea" id="RHEA:23560"/>
        <dbReference type="ChEBI" id="CHEBI:15378"/>
        <dbReference type="ChEBI" id="CHEBI:57918"/>
        <dbReference type="ChEBI" id="CHEBI:58115"/>
        <dbReference type="ChEBI" id="CHEBI:60487"/>
        <dbReference type="ChEBI" id="CHEBI:60493"/>
        <dbReference type="EC" id="2.7.8.26"/>
    </reaction>
</comment>
<evidence type="ECO:0000256" key="8">
    <source>
        <dbReference type="ARBA" id="ARBA00022573"/>
    </source>
</evidence>
<dbReference type="InterPro" id="IPR003805">
    <property type="entry name" value="CobS"/>
</dbReference>
<dbReference type="AlphaFoldDB" id="A0A2N3PQU8"/>
<dbReference type="OrthoDB" id="9794626at2"/>
<evidence type="ECO:0000256" key="16">
    <source>
        <dbReference type="ARBA" id="ARBA00032853"/>
    </source>
</evidence>
<keyword evidence="12 19" id="KW-1133">Transmembrane helix</keyword>
<feature type="transmembrane region" description="Helical" evidence="19">
    <location>
        <begin position="127"/>
        <end position="148"/>
    </location>
</feature>
<dbReference type="PANTHER" id="PTHR34148">
    <property type="entry name" value="ADENOSYLCOBINAMIDE-GDP RIBAZOLETRANSFERASE"/>
    <property type="match status" value="1"/>
</dbReference>
<dbReference type="HAMAP" id="MF_00719">
    <property type="entry name" value="CobS"/>
    <property type="match status" value="1"/>
</dbReference>
<evidence type="ECO:0000313" key="21">
    <source>
        <dbReference type="Proteomes" id="UP000233293"/>
    </source>
</evidence>
<reference evidence="21" key="1">
    <citation type="submission" date="2017-12" db="EMBL/GenBank/DDBJ databases">
        <title>Draft genome sequence of Telmatospirillum siberiense 26-4b1T, an acidotolerant peatland alphaproteobacterium potentially involved in sulfur cycling.</title>
        <authorList>
            <person name="Hausmann B."/>
            <person name="Pjevac P."/>
            <person name="Schreck K."/>
            <person name="Herbold C.W."/>
            <person name="Daims H."/>
            <person name="Wagner M."/>
            <person name="Pester M."/>
            <person name="Loy A."/>
        </authorList>
    </citation>
    <scope>NUCLEOTIDE SEQUENCE [LARGE SCALE GENOMIC DNA]</scope>
    <source>
        <strain evidence="21">26-4b1</strain>
    </source>
</reference>
<dbReference type="PANTHER" id="PTHR34148:SF1">
    <property type="entry name" value="ADENOSYLCOBINAMIDE-GDP RIBAZOLETRANSFERASE"/>
    <property type="match status" value="1"/>
</dbReference>
<evidence type="ECO:0000256" key="9">
    <source>
        <dbReference type="ARBA" id="ARBA00022679"/>
    </source>
</evidence>
<comment type="subcellular location">
    <subcellularLocation>
        <location evidence="2 19">Cell membrane</location>
        <topology evidence="2 19">Multi-pass membrane protein</topology>
    </subcellularLocation>
</comment>
<comment type="function">
    <text evidence="14 19">Joins adenosylcobinamide-GDP and alpha-ribazole to generate adenosylcobalamin (Ado-cobalamin). Also synthesizes adenosylcobalamin 5'-phosphate from adenosylcobinamide-GDP and alpha-ribazole 5'-phosphate.</text>
</comment>
<name>A0A2N3PQU8_9PROT</name>
<evidence type="ECO:0000256" key="11">
    <source>
        <dbReference type="ARBA" id="ARBA00022842"/>
    </source>
</evidence>
<evidence type="ECO:0000256" key="14">
    <source>
        <dbReference type="ARBA" id="ARBA00025228"/>
    </source>
</evidence>
<dbReference type="NCBIfam" id="TIGR00317">
    <property type="entry name" value="cobS"/>
    <property type="match status" value="1"/>
</dbReference>
<dbReference type="GO" id="GO:0051073">
    <property type="term" value="F:adenosylcobinamide-GDP ribazoletransferase activity"/>
    <property type="evidence" value="ECO:0007669"/>
    <property type="project" value="UniProtKB-UniRule"/>
</dbReference>
<keyword evidence="8 19" id="KW-0169">Cobalamin biosynthesis</keyword>